<dbReference type="InterPro" id="IPR036908">
    <property type="entry name" value="RlpA-like_sf"/>
</dbReference>
<dbReference type="InterPro" id="IPR012997">
    <property type="entry name" value="RplA"/>
</dbReference>
<protein>
    <recommendedName>
        <fullName evidence="3">Probable endolytic peptidoglycan transglycosylase RlpA</fullName>
        <ecNumber evidence="3">4.2.2.-</ecNumber>
    </recommendedName>
</protein>
<dbReference type="Gene3D" id="2.40.40.10">
    <property type="entry name" value="RlpA-like domain"/>
    <property type="match status" value="1"/>
</dbReference>
<dbReference type="KEGG" id="hth:HTH_1316"/>
<dbReference type="OrthoDB" id="9779128at2"/>
<dbReference type="SUPFAM" id="SSF50685">
    <property type="entry name" value="Barwin-like endoglucanases"/>
    <property type="match status" value="1"/>
</dbReference>
<dbReference type="STRING" id="608538.HTH_1316"/>
<sequence>MRIILLLFVFLSGCAVSVRERKETQTYQELKVNCETPIYTKGYYCHGERAKSALVQPLSRVKITNLRNGKSITIAVVRDEAADGVCLPERYAYLLGPAPFPARLDIQRCGKEGITTCPAKIEGLASYYANEYHSRESSYGVPYDMHGMYAAHRSLPLGTLLRVINPENGKEVVVKVIDRGPFKEGRVLDLSYEAARRLGMVQKGEARVVAYVLRCGE</sequence>
<keyword evidence="6" id="KW-0449">Lipoprotein</keyword>
<dbReference type="HAMAP" id="MF_02071">
    <property type="entry name" value="RlpA"/>
    <property type="match status" value="1"/>
</dbReference>
<evidence type="ECO:0000256" key="3">
    <source>
        <dbReference type="HAMAP-Rule" id="MF_02071"/>
    </source>
</evidence>
<dbReference type="Pfam" id="PF03330">
    <property type="entry name" value="DPBB_1"/>
    <property type="match status" value="1"/>
</dbReference>
<keyword evidence="2 3" id="KW-0961">Cell wall biogenesis/degradation</keyword>
<evidence type="ECO:0000313" key="6">
    <source>
        <dbReference type="EMBL" id="BAI69769.1"/>
    </source>
</evidence>
<proteinExistence type="inferred from homology"/>
<organism evidence="6 7">
    <name type="scientific">Hydrogenobacter thermophilus (strain DSM 6534 / IAM 12695 / TK-6)</name>
    <dbReference type="NCBI Taxonomy" id="608538"/>
    <lineage>
        <taxon>Bacteria</taxon>
        <taxon>Pseudomonadati</taxon>
        <taxon>Aquificota</taxon>
        <taxon>Aquificia</taxon>
        <taxon>Aquificales</taxon>
        <taxon>Aquificaceae</taxon>
        <taxon>Hydrogenobacter</taxon>
    </lineage>
</organism>
<reference evidence="6 7" key="1">
    <citation type="journal article" date="2010" name="J. Bacteriol.">
        <title>Complete genome sequence of the thermophilic, obligately chemolithoautotrophic hydrogen-oxidizing bacterium Hydrogenobacter thermophilus TK-6.</title>
        <authorList>
            <person name="Arai H."/>
            <person name="Kanbe H."/>
            <person name="Ishii M."/>
            <person name="Igarashi Y."/>
        </authorList>
    </citation>
    <scope>NUCLEOTIDE SEQUENCE [LARGE SCALE GENOMIC DNA]</scope>
    <source>
        <strain evidence="7">DSM 6534 / IAM 12695 / TK-6 [Tokyo]</strain>
    </source>
</reference>
<dbReference type="CDD" id="cd22268">
    <property type="entry name" value="DPBB_RlpA-like"/>
    <property type="match status" value="1"/>
</dbReference>
<evidence type="ECO:0000256" key="2">
    <source>
        <dbReference type="ARBA" id="ARBA00023316"/>
    </source>
</evidence>
<dbReference type="GO" id="GO:0008932">
    <property type="term" value="F:lytic endotransglycosylase activity"/>
    <property type="evidence" value="ECO:0007669"/>
    <property type="project" value="UniProtKB-UniRule"/>
</dbReference>
<dbReference type="PANTHER" id="PTHR34183">
    <property type="entry name" value="ENDOLYTIC PEPTIDOGLYCAN TRANSGLYCOSYLASE RLPA"/>
    <property type="match status" value="1"/>
</dbReference>
<accession>D3DIW7</accession>
<dbReference type="eggNOG" id="COG0797">
    <property type="taxonomic scope" value="Bacteria"/>
</dbReference>
<comment type="similarity">
    <text evidence="3 4">Belongs to the RlpA family.</text>
</comment>
<dbReference type="GO" id="GO:0000270">
    <property type="term" value="P:peptidoglycan metabolic process"/>
    <property type="evidence" value="ECO:0007669"/>
    <property type="project" value="UniProtKB-UniRule"/>
</dbReference>
<dbReference type="EMBL" id="AP011112">
    <property type="protein sequence ID" value="BAI69769.1"/>
    <property type="molecule type" value="Genomic_DNA"/>
</dbReference>
<dbReference type="KEGG" id="hte:Hydth_1308"/>
<comment type="function">
    <text evidence="3">Lytic transglycosylase with a strong preference for naked glycan strands that lack stem peptides.</text>
</comment>
<dbReference type="RefSeq" id="WP_012963949.1">
    <property type="nucleotide sequence ID" value="NC_013799.1"/>
</dbReference>
<evidence type="ECO:0000256" key="1">
    <source>
        <dbReference type="ARBA" id="ARBA00023239"/>
    </source>
</evidence>
<dbReference type="GO" id="GO:0071555">
    <property type="term" value="P:cell wall organization"/>
    <property type="evidence" value="ECO:0007669"/>
    <property type="project" value="UniProtKB-KW"/>
</dbReference>
<dbReference type="InterPro" id="IPR009009">
    <property type="entry name" value="RlpA-like_DPBB"/>
</dbReference>
<dbReference type="InterPro" id="IPR034718">
    <property type="entry name" value="RlpA"/>
</dbReference>
<gene>
    <name evidence="6" type="primary">rlpA2</name>
    <name evidence="3" type="synonym">rlpA</name>
    <name evidence="6" type="ordered locus">HTH_1316</name>
</gene>
<dbReference type="PANTHER" id="PTHR34183:SF1">
    <property type="entry name" value="ENDOLYTIC PEPTIDOGLYCAN TRANSGLYCOSYLASE RLPA"/>
    <property type="match status" value="1"/>
</dbReference>
<dbReference type="Proteomes" id="UP000002574">
    <property type="component" value="Chromosome"/>
</dbReference>
<dbReference type="AlphaFoldDB" id="D3DIW7"/>
<dbReference type="EC" id="4.2.2.-" evidence="3"/>
<keyword evidence="7" id="KW-1185">Reference proteome</keyword>
<feature type="domain" description="RlpA-like protein double-psi beta-barrel" evidence="5">
    <location>
        <begin position="122"/>
        <end position="208"/>
    </location>
</feature>
<dbReference type="NCBIfam" id="TIGR00413">
    <property type="entry name" value="rlpA"/>
    <property type="match status" value="1"/>
</dbReference>
<name>D3DIW7_HYDTT</name>
<evidence type="ECO:0000256" key="4">
    <source>
        <dbReference type="RuleBase" id="RU003495"/>
    </source>
</evidence>
<evidence type="ECO:0000259" key="5">
    <source>
        <dbReference type="Pfam" id="PF03330"/>
    </source>
</evidence>
<evidence type="ECO:0000313" key="7">
    <source>
        <dbReference type="Proteomes" id="UP000002574"/>
    </source>
</evidence>
<keyword evidence="1 3" id="KW-0456">Lyase</keyword>